<dbReference type="Proteomes" id="UP001303046">
    <property type="component" value="Unassembled WGS sequence"/>
</dbReference>
<proteinExistence type="predicted"/>
<comment type="caution">
    <text evidence="2">The sequence shown here is derived from an EMBL/GenBank/DDBJ whole genome shotgun (WGS) entry which is preliminary data.</text>
</comment>
<accession>A0ABR1BRM8</accession>
<keyword evidence="3" id="KW-1185">Reference proteome</keyword>
<evidence type="ECO:0000313" key="2">
    <source>
        <dbReference type="EMBL" id="KAK6728431.1"/>
    </source>
</evidence>
<feature type="region of interest" description="Disordered" evidence="1">
    <location>
        <begin position="210"/>
        <end position="260"/>
    </location>
</feature>
<feature type="compositionally biased region" description="Polar residues" evidence="1">
    <location>
        <begin position="296"/>
        <end position="316"/>
    </location>
</feature>
<feature type="region of interest" description="Disordered" evidence="1">
    <location>
        <begin position="284"/>
        <end position="316"/>
    </location>
</feature>
<reference evidence="2 3" key="1">
    <citation type="submission" date="2023-08" db="EMBL/GenBank/DDBJ databases">
        <title>A Necator americanus chromosomal reference genome.</title>
        <authorList>
            <person name="Ilik V."/>
            <person name="Petrzelkova K.J."/>
            <person name="Pardy F."/>
            <person name="Fuh T."/>
            <person name="Niatou-Singa F.S."/>
            <person name="Gouil Q."/>
            <person name="Baker L."/>
            <person name="Ritchie M.E."/>
            <person name="Jex A.R."/>
            <person name="Gazzola D."/>
            <person name="Li H."/>
            <person name="Toshio Fujiwara R."/>
            <person name="Zhan B."/>
            <person name="Aroian R.V."/>
            <person name="Pafco B."/>
            <person name="Schwarz E.M."/>
        </authorList>
    </citation>
    <scope>NUCLEOTIDE SEQUENCE [LARGE SCALE GENOMIC DNA]</scope>
    <source>
        <strain evidence="2 3">Aroian</strain>
        <tissue evidence="2">Whole animal</tissue>
    </source>
</reference>
<sequence>MDDVLRADVKAKEIAVSCCSAVELGAVVVGSAVYEVFMELPECELLNEAMVSLKRKQDNLPPKRALLWMNEHMSMEQKEKCRLMEYHDMRLFLARCPINILSNTIFKPFLPIVKNFLLKKLFLFTNKSPLYRILPEFPSERHLPGIVNALGPMEQLAEKYPHLARMKHEMIFNIMDFAIRYCLDWICELLLLECDNKGKVKYYCPRVGQGKRKNSTGKKSKRANRSQESSSRKSDVLQPKTDNDDSGWETQMMTNSSSTNVSNLDYLKEEPVAKRAKVKVIKLKEEEEETHKPSIAPSSSGTVVQHPQKPDSPQFTSQKSLACLKSIDVLIYYHYDIWNVYIYFVSSPFKGRKHRKKRSKPAPDRELNRRASRCPGCSVRVNEQRTFNEHCCEAHGEEYAIRSERFNSEDEFFRWKRELEKEHQTCWYLGRSNKFGPFVRRHFFCYSCRAPFESSSSKICTSFITATFCRRITVRYCIAHFGHRTTNFVDHQESDDYVADGNPVKCESSTVENSDQQQSSRQ</sequence>
<evidence type="ECO:0000256" key="1">
    <source>
        <dbReference type="SAM" id="MobiDB-lite"/>
    </source>
</evidence>
<dbReference type="EMBL" id="JAVFWL010000001">
    <property type="protein sequence ID" value="KAK6728431.1"/>
    <property type="molecule type" value="Genomic_DNA"/>
</dbReference>
<feature type="compositionally biased region" description="Basic residues" evidence="1">
    <location>
        <begin position="210"/>
        <end position="224"/>
    </location>
</feature>
<gene>
    <name evidence="2" type="primary">Necator_chrI.g1958</name>
    <name evidence="2" type="ORF">RB195_005832</name>
</gene>
<protein>
    <submittedName>
        <fullName evidence="2">Uncharacterized protein</fullName>
    </submittedName>
</protein>
<evidence type="ECO:0000313" key="3">
    <source>
        <dbReference type="Proteomes" id="UP001303046"/>
    </source>
</evidence>
<organism evidence="2 3">
    <name type="scientific">Necator americanus</name>
    <name type="common">Human hookworm</name>
    <dbReference type="NCBI Taxonomy" id="51031"/>
    <lineage>
        <taxon>Eukaryota</taxon>
        <taxon>Metazoa</taxon>
        <taxon>Ecdysozoa</taxon>
        <taxon>Nematoda</taxon>
        <taxon>Chromadorea</taxon>
        <taxon>Rhabditida</taxon>
        <taxon>Rhabditina</taxon>
        <taxon>Rhabditomorpha</taxon>
        <taxon>Strongyloidea</taxon>
        <taxon>Ancylostomatidae</taxon>
        <taxon>Bunostominae</taxon>
        <taxon>Necator</taxon>
    </lineage>
</organism>
<name>A0ABR1BRM8_NECAM</name>